<proteinExistence type="predicted"/>
<evidence type="ECO:0000313" key="2">
    <source>
        <dbReference type="EMBL" id="KDN87516.1"/>
    </source>
</evidence>
<feature type="compositionally biased region" description="Low complexity" evidence="1">
    <location>
        <begin position="1"/>
        <end position="13"/>
    </location>
</feature>
<gene>
    <name evidence="2" type="ORF">KCH_07320</name>
</gene>
<dbReference type="Proteomes" id="UP000027178">
    <property type="component" value="Unassembled WGS sequence"/>
</dbReference>
<dbReference type="HOGENOM" id="CLU_2699795_0_0_11"/>
<sequence length="73" mass="7277">MAGTLAGGACTAGATGGEDRDHRTGDQGRRSSLGHVGTSSRGGRSHGRRHRPAFGEGAGRPGRGRGGRTVPAV</sequence>
<protein>
    <submittedName>
        <fullName evidence="2">Uncharacterized protein</fullName>
    </submittedName>
</protein>
<comment type="caution">
    <text evidence="2">The sequence shown here is derived from an EMBL/GenBank/DDBJ whole genome shotgun (WGS) entry which is preliminary data.</text>
</comment>
<reference evidence="2 3" key="1">
    <citation type="submission" date="2014-05" db="EMBL/GenBank/DDBJ databases">
        <title>Draft Genome Sequence of Kitasatospora cheerisanensis KCTC 2395.</title>
        <authorList>
            <person name="Nam D.H."/>
        </authorList>
    </citation>
    <scope>NUCLEOTIDE SEQUENCE [LARGE SCALE GENOMIC DNA]</scope>
    <source>
        <strain evidence="2 3">KCTC 2395</strain>
    </source>
</reference>
<name>A0A066ZB22_9ACTN</name>
<dbReference type="AlphaFoldDB" id="A0A066ZB22"/>
<accession>A0A066ZB22</accession>
<feature type="region of interest" description="Disordered" evidence="1">
    <location>
        <begin position="1"/>
        <end position="73"/>
    </location>
</feature>
<dbReference type="EMBL" id="JNBY01000033">
    <property type="protein sequence ID" value="KDN87516.1"/>
    <property type="molecule type" value="Genomic_DNA"/>
</dbReference>
<dbReference type="PATRIC" id="fig|1348663.4.peg.699"/>
<evidence type="ECO:0000256" key="1">
    <source>
        <dbReference type="SAM" id="MobiDB-lite"/>
    </source>
</evidence>
<keyword evidence="3" id="KW-1185">Reference proteome</keyword>
<feature type="compositionally biased region" description="Basic and acidic residues" evidence="1">
    <location>
        <begin position="17"/>
        <end position="29"/>
    </location>
</feature>
<organism evidence="2 3">
    <name type="scientific">Kitasatospora cheerisanensis KCTC 2395</name>
    <dbReference type="NCBI Taxonomy" id="1348663"/>
    <lineage>
        <taxon>Bacteria</taxon>
        <taxon>Bacillati</taxon>
        <taxon>Actinomycetota</taxon>
        <taxon>Actinomycetes</taxon>
        <taxon>Kitasatosporales</taxon>
        <taxon>Streptomycetaceae</taxon>
        <taxon>Kitasatospora</taxon>
    </lineage>
</organism>
<evidence type="ECO:0000313" key="3">
    <source>
        <dbReference type="Proteomes" id="UP000027178"/>
    </source>
</evidence>
<feature type="compositionally biased region" description="Basic residues" evidence="1">
    <location>
        <begin position="43"/>
        <end position="52"/>
    </location>
</feature>